<evidence type="ECO:0000313" key="4">
    <source>
        <dbReference type="Proteomes" id="UP001295684"/>
    </source>
</evidence>
<evidence type="ECO:0000313" key="3">
    <source>
        <dbReference type="EMBL" id="CAI2376456.1"/>
    </source>
</evidence>
<feature type="signal peptide" evidence="2">
    <location>
        <begin position="1"/>
        <end position="17"/>
    </location>
</feature>
<dbReference type="GO" id="GO:0034722">
    <property type="term" value="F:gamma-glutamyl-peptidase activity"/>
    <property type="evidence" value="ECO:0007669"/>
    <property type="project" value="TreeGrafter"/>
</dbReference>
<dbReference type="PANTHER" id="PTHR11315">
    <property type="entry name" value="PROTEASE FAMILY C26 GAMMA-GLUTAMYL HYDROLASE"/>
    <property type="match status" value="1"/>
</dbReference>
<name>A0AAD1XPS9_EUPCR</name>
<accession>A0AAD1XPS9</accession>
<keyword evidence="2" id="KW-0732">Signal</keyword>
<sequence>MIKIAIVGLLILNLALCHDHPMIGVISYPDSPSDVESSSYIQGETAKFVESTGARNVVIEYNQDWTTSSETLEHLNGIIIQNSFNGVFTSGTIFKETLLNAYKYAEAKNEDGIKFPIWASGVTALQLSEVLSTSKDMSEYTVSIDAMDLATSLNFTEHTEASQEGPIKPLYDIIPTMRSKFLEPAVDSDIVYFDQGIGITPASLQKDKFLSEAFQIVATATDRNGNEFVALLKHRKFPVILSFALFEAVYNFYPDTQIPHSSPATRLTVQFSKLFTDFSRSNDQTYNSIEKEYSNNLYNRPMTTTVNKEYQTFYF</sequence>
<dbReference type="Gene3D" id="3.40.50.880">
    <property type="match status" value="1"/>
</dbReference>
<gene>
    <name evidence="3" type="ORF">ECRASSUSDP1_LOCUS17826</name>
</gene>
<protein>
    <submittedName>
        <fullName evidence="3">Uncharacterized protein</fullName>
    </submittedName>
</protein>
<organism evidence="3 4">
    <name type="scientific">Euplotes crassus</name>
    <dbReference type="NCBI Taxonomy" id="5936"/>
    <lineage>
        <taxon>Eukaryota</taxon>
        <taxon>Sar</taxon>
        <taxon>Alveolata</taxon>
        <taxon>Ciliophora</taxon>
        <taxon>Intramacronucleata</taxon>
        <taxon>Spirotrichea</taxon>
        <taxon>Hypotrichia</taxon>
        <taxon>Euplotida</taxon>
        <taxon>Euplotidae</taxon>
        <taxon>Moneuplotes</taxon>
    </lineage>
</organism>
<dbReference type="PANTHER" id="PTHR11315:SF0">
    <property type="entry name" value="FOLATE GAMMA-GLUTAMYL HYDROLASE"/>
    <property type="match status" value="1"/>
</dbReference>
<dbReference type="AlphaFoldDB" id="A0AAD1XPS9"/>
<reference evidence="3" key="1">
    <citation type="submission" date="2023-07" db="EMBL/GenBank/DDBJ databases">
        <authorList>
            <consortium name="AG Swart"/>
            <person name="Singh M."/>
            <person name="Singh A."/>
            <person name="Seah K."/>
            <person name="Emmerich C."/>
        </authorList>
    </citation>
    <scope>NUCLEOTIDE SEQUENCE</scope>
    <source>
        <strain evidence="3">DP1</strain>
    </source>
</reference>
<comment type="caution">
    <text evidence="3">The sequence shown here is derived from an EMBL/GenBank/DDBJ whole genome shotgun (WGS) entry which is preliminary data.</text>
</comment>
<proteinExistence type="predicted"/>
<evidence type="ECO:0000256" key="2">
    <source>
        <dbReference type="SAM" id="SignalP"/>
    </source>
</evidence>
<keyword evidence="4" id="KW-1185">Reference proteome</keyword>
<evidence type="ECO:0000256" key="1">
    <source>
        <dbReference type="PROSITE-ProRule" id="PRU00607"/>
    </source>
</evidence>
<dbReference type="GO" id="GO:0046900">
    <property type="term" value="P:tetrahydrofolylpolyglutamate metabolic process"/>
    <property type="evidence" value="ECO:0007669"/>
    <property type="project" value="TreeGrafter"/>
</dbReference>
<feature type="chain" id="PRO_5042238586" evidence="2">
    <location>
        <begin position="18"/>
        <end position="315"/>
    </location>
</feature>
<dbReference type="GO" id="GO:0005773">
    <property type="term" value="C:vacuole"/>
    <property type="evidence" value="ECO:0007669"/>
    <property type="project" value="TreeGrafter"/>
</dbReference>
<dbReference type="EMBL" id="CAMPGE010018016">
    <property type="protein sequence ID" value="CAI2376456.1"/>
    <property type="molecule type" value="Genomic_DNA"/>
</dbReference>
<dbReference type="PROSITE" id="PS51275">
    <property type="entry name" value="PEPTIDASE_C26_GGH"/>
    <property type="match status" value="1"/>
</dbReference>
<dbReference type="Proteomes" id="UP001295684">
    <property type="component" value="Unassembled WGS sequence"/>
</dbReference>
<dbReference type="InterPro" id="IPR029062">
    <property type="entry name" value="Class_I_gatase-like"/>
</dbReference>
<comment type="caution">
    <text evidence="1">Lacks conserved residue(s) required for the propagation of feature annotation.</text>
</comment>
<dbReference type="InterPro" id="IPR015527">
    <property type="entry name" value="Pept_C26_g-glut_hydrolase"/>
</dbReference>